<evidence type="ECO:0000313" key="1">
    <source>
        <dbReference type="EMBL" id="AXN53291.1"/>
    </source>
</evidence>
<dbReference type="EMBL" id="MH632120">
    <property type="protein sequence ID" value="AXN53291.1"/>
    <property type="molecule type" value="Genomic_DNA"/>
</dbReference>
<dbReference type="RefSeq" id="YP_009949370.1">
    <property type="nucleotide sequence ID" value="NC_051580.1"/>
</dbReference>
<keyword evidence="2" id="KW-1185">Reference proteome</keyword>
<proteinExistence type="predicted"/>
<name>A0A346FC66_9CAUD</name>
<sequence length="267" mass="28403">MPGAFPLVKGTALRATKINSCGMPVAGPRNRLVTKGFVTATLTPVMRDAEDLEQVNAEGRVCVSDRTPPERRWYTAAIELCNVNPGLITMFTGWESVLDAADLPVGFRDSDVIESDYGIALEIWTSGKSEDDCGDAPTRDSVFTAPGSGRKYGYFLFGGTEWTLGDIAIGSTVATLTLTGRTIAMPWWGRGPYNVAAAEDGTAARLLVPTSAKEHLTVFRTPIAPPEPTEGNEPVALATSTIFTAPDFYYGGPADEPEADVAPPQAA</sequence>
<evidence type="ECO:0000313" key="2">
    <source>
        <dbReference type="Proteomes" id="UP000259812"/>
    </source>
</evidence>
<accession>A0A346FC66</accession>
<dbReference type="KEGG" id="vg:60320774"/>
<organism evidence="1 2">
    <name type="scientific">Mycobacterium phage Thonko</name>
    <dbReference type="NCBI Taxonomy" id="2282910"/>
    <lineage>
        <taxon>Viruses</taxon>
        <taxon>Duplodnaviria</taxon>
        <taxon>Heunggongvirae</taxon>
        <taxon>Uroviricota</taxon>
        <taxon>Caudoviricetes</taxon>
        <taxon>Bclasvirinae</taxon>
        <taxon>Thonkovirus</taxon>
        <taxon>Thonkovirus thonko</taxon>
    </lineage>
</organism>
<dbReference type="Proteomes" id="UP000259812">
    <property type="component" value="Genome"/>
</dbReference>
<gene>
    <name evidence="1" type="primary">19</name>
    <name evidence="1" type="ORF">PBI_THONKO_19</name>
</gene>
<reference evidence="2" key="1">
    <citation type="submission" date="2018-07" db="EMBL/GenBank/DDBJ databases">
        <authorList>
            <person name="Quirk P.G."/>
            <person name="Krulwich T.A."/>
        </authorList>
    </citation>
    <scope>NUCLEOTIDE SEQUENCE [LARGE SCALE GENOMIC DNA]</scope>
</reference>
<protein>
    <submittedName>
        <fullName evidence="1">Major tail protein</fullName>
    </submittedName>
</protein>
<dbReference type="GeneID" id="60320774"/>